<dbReference type="Pfam" id="PF24537">
    <property type="entry name" value="zf-C2H2_fungi"/>
    <property type="match status" value="1"/>
</dbReference>
<dbReference type="EMBL" id="NKCI01000189">
    <property type="protein sequence ID" value="RSL48870.1"/>
    <property type="molecule type" value="Genomic_DNA"/>
</dbReference>
<sequence length="219" mass="25076">MCSSHQDPVIDDNPKLDPSPKLHLGNNRDHATPVPSRRDLYNTRRRRMSSSKSLILSDAQAAGIQPSWQAFPLLDLALDRARHDGVSPITPISPSTNINQFPNRPIPKAATGMIKWKLYQPIQPQRIKVPVLFSCRCCTNRPAIFRTAQELAAHEMKKPYKCLFCTSRFKNKNESLRHQNSMHIRSQSWSCATLLEYNQLFYNSWERPNQADAYTQSGM</sequence>
<accession>A0A428P750</accession>
<feature type="region of interest" description="Disordered" evidence="2">
    <location>
        <begin position="1"/>
        <end position="45"/>
    </location>
</feature>
<evidence type="ECO:0000313" key="5">
    <source>
        <dbReference type="Proteomes" id="UP000288168"/>
    </source>
</evidence>
<keyword evidence="1" id="KW-0862">Zinc</keyword>
<proteinExistence type="predicted"/>
<evidence type="ECO:0000313" key="4">
    <source>
        <dbReference type="EMBL" id="RSL48870.1"/>
    </source>
</evidence>
<dbReference type="AlphaFoldDB" id="A0A428P750"/>
<keyword evidence="5" id="KW-1185">Reference proteome</keyword>
<feature type="domain" description="C2H2-type" evidence="3">
    <location>
        <begin position="160"/>
        <end position="188"/>
    </location>
</feature>
<keyword evidence="1" id="KW-0479">Metal-binding</keyword>
<dbReference type="OrthoDB" id="3524154at2759"/>
<dbReference type="InterPro" id="IPR013087">
    <property type="entry name" value="Znf_C2H2_type"/>
</dbReference>
<comment type="caution">
    <text evidence="4">The sequence shown here is derived from an EMBL/GenBank/DDBJ whole genome shotgun (WGS) entry which is preliminary data.</text>
</comment>
<dbReference type="PROSITE" id="PS00028">
    <property type="entry name" value="ZINC_FINGER_C2H2_1"/>
    <property type="match status" value="1"/>
</dbReference>
<dbReference type="GO" id="GO:0008270">
    <property type="term" value="F:zinc ion binding"/>
    <property type="evidence" value="ECO:0007669"/>
    <property type="project" value="UniProtKB-KW"/>
</dbReference>
<reference evidence="4 5" key="1">
    <citation type="submission" date="2017-06" db="EMBL/GenBank/DDBJ databases">
        <title>Comparative genomic analysis of Ambrosia Fusariam Clade fungi.</title>
        <authorList>
            <person name="Stajich J.E."/>
            <person name="Carrillo J."/>
            <person name="Kijimoto T."/>
            <person name="Eskalen A."/>
            <person name="O'Donnell K."/>
            <person name="Kasson M."/>
        </authorList>
    </citation>
    <scope>NUCLEOTIDE SEQUENCE [LARGE SCALE GENOMIC DNA]</scope>
    <source>
        <strain evidence="4 5">NRRL62584</strain>
    </source>
</reference>
<evidence type="ECO:0000256" key="1">
    <source>
        <dbReference type="PROSITE-ProRule" id="PRU00042"/>
    </source>
</evidence>
<keyword evidence="1" id="KW-0863">Zinc-finger</keyword>
<protein>
    <recommendedName>
        <fullName evidence="3">C2H2-type domain-containing protein</fullName>
    </recommendedName>
</protein>
<evidence type="ECO:0000256" key="2">
    <source>
        <dbReference type="SAM" id="MobiDB-lite"/>
    </source>
</evidence>
<evidence type="ECO:0000259" key="3">
    <source>
        <dbReference type="PROSITE" id="PS50157"/>
    </source>
</evidence>
<dbReference type="InterPro" id="IPR057026">
    <property type="entry name" value="Znf-C2H2_ascomycetes"/>
</dbReference>
<feature type="compositionally biased region" description="Basic and acidic residues" evidence="2">
    <location>
        <begin position="12"/>
        <end position="42"/>
    </location>
</feature>
<gene>
    <name evidence="4" type="ORF">CEP54_012709</name>
</gene>
<dbReference type="Proteomes" id="UP000288168">
    <property type="component" value="Unassembled WGS sequence"/>
</dbReference>
<dbReference type="STRING" id="1325734.A0A428P750"/>
<name>A0A428P750_9HYPO</name>
<dbReference type="PROSITE" id="PS50157">
    <property type="entry name" value="ZINC_FINGER_C2H2_2"/>
    <property type="match status" value="1"/>
</dbReference>
<organism evidence="4 5">
    <name type="scientific">Fusarium duplospermum</name>
    <dbReference type="NCBI Taxonomy" id="1325734"/>
    <lineage>
        <taxon>Eukaryota</taxon>
        <taxon>Fungi</taxon>
        <taxon>Dikarya</taxon>
        <taxon>Ascomycota</taxon>
        <taxon>Pezizomycotina</taxon>
        <taxon>Sordariomycetes</taxon>
        <taxon>Hypocreomycetidae</taxon>
        <taxon>Hypocreales</taxon>
        <taxon>Nectriaceae</taxon>
        <taxon>Fusarium</taxon>
        <taxon>Fusarium solani species complex</taxon>
    </lineage>
</organism>